<protein>
    <submittedName>
        <fullName evidence="1">Uncharacterized protein</fullName>
    </submittedName>
</protein>
<dbReference type="Gene3D" id="3.10.20.90">
    <property type="entry name" value="Phosphatidylinositol 3-kinase Catalytic Subunit, Chain A, domain 1"/>
    <property type="match status" value="1"/>
</dbReference>
<accession>A0A8C7WUH2</accession>
<dbReference type="GeneTree" id="ENSGT00940000177669"/>
<keyword evidence="2" id="KW-1185">Reference proteome</keyword>
<evidence type="ECO:0000313" key="1">
    <source>
        <dbReference type="Ensembl" id="ENSOSIP00000003382.1"/>
    </source>
</evidence>
<dbReference type="Proteomes" id="UP000694383">
    <property type="component" value="Unplaced"/>
</dbReference>
<organism evidence="1 2">
    <name type="scientific">Oryzias sinensis</name>
    <name type="common">Chinese medaka</name>
    <dbReference type="NCBI Taxonomy" id="183150"/>
    <lineage>
        <taxon>Eukaryota</taxon>
        <taxon>Metazoa</taxon>
        <taxon>Chordata</taxon>
        <taxon>Craniata</taxon>
        <taxon>Vertebrata</taxon>
        <taxon>Euteleostomi</taxon>
        <taxon>Actinopterygii</taxon>
        <taxon>Neopterygii</taxon>
        <taxon>Teleostei</taxon>
        <taxon>Neoteleostei</taxon>
        <taxon>Acanthomorphata</taxon>
        <taxon>Ovalentaria</taxon>
        <taxon>Atherinomorphae</taxon>
        <taxon>Beloniformes</taxon>
        <taxon>Adrianichthyidae</taxon>
        <taxon>Oryziinae</taxon>
        <taxon>Oryzias</taxon>
    </lineage>
</organism>
<name>A0A8C7WUH2_9TELE</name>
<reference evidence="1" key="1">
    <citation type="submission" date="2025-08" db="UniProtKB">
        <authorList>
            <consortium name="Ensembl"/>
        </authorList>
    </citation>
    <scope>IDENTIFICATION</scope>
</reference>
<dbReference type="AlphaFoldDB" id="A0A8C7WUH2"/>
<sequence length="103" mass="11905">MSVTVKASLLGKYEQVKEIRRFLVDQDVCSSFEKLSGQTAAVFSKLKNSSFSLFYKGEPHGRIFLFLYHIYKHTNPIYSPATDCVSYLMSISFYKHRSLILDH</sequence>
<evidence type="ECO:0000313" key="2">
    <source>
        <dbReference type="Proteomes" id="UP000694383"/>
    </source>
</evidence>
<dbReference type="Ensembl" id="ENSOSIT00000003630.1">
    <property type="protein sequence ID" value="ENSOSIP00000003382.1"/>
    <property type="gene ID" value="ENSOSIG00000002226.1"/>
</dbReference>
<reference evidence="1" key="2">
    <citation type="submission" date="2025-09" db="UniProtKB">
        <authorList>
            <consortium name="Ensembl"/>
        </authorList>
    </citation>
    <scope>IDENTIFICATION</scope>
</reference>
<proteinExistence type="predicted"/>